<evidence type="ECO:0000313" key="1">
    <source>
        <dbReference type="EMBL" id="GGH95912.1"/>
    </source>
</evidence>
<sequence length="97" mass="10109">MPGAVLQAQYGLLLAAPQHQAISQYGLYPQSVAQGLALADQQGAAIGQLQEGAAAAPAATEQTLQAHAGWQVQRGGGRYVELRRSQQLHGKQHGGGR</sequence>
<dbReference type="Proteomes" id="UP000655550">
    <property type="component" value="Unassembled WGS sequence"/>
</dbReference>
<accession>A0ABQ2AR26</accession>
<dbReference type="EMBL" id="BMDE01000009">
    <property type="protein sequence ID" value="GGH95912.1"/>
    <property type="molecule type" value="Genomic_DNA"/>
</dbReference>
<evidence type="ECO:0000313" key="2">
    <source>
        <dbReference type="Proteomes" id="UP000655550"/>
    </source>
</evidence>
<protein>
    <submittedName>
        <fullName evidence="1">Uncharacterized protein</fullName>
    </submittedName>
</protein>
<name>A0ABQ2AR26_9PSED</name>
<proteinExistence type="predicted"/>
<organism evidence="1 2">
    <name type="scientific">Pseudomonas fluvialis</name>
    <dbReference type="NCBI Taxonomy" id="1793966"/>
    <lineage>
        <taxon>Bacteria</taxon>
        <taxon>Pseudomonadati</taxon>
        <taxon>Pseudomonadota</taxon>
        <taxon>Gammaproteobacteria</taxon>
        <taxon>Pseudomonadales</taxon>
        <taxon>Pseudomonadaceae</taxon>
        <taxon>Pseudomonas</taxon>
    </lineage>
</organism>
<gene>
    <name evidence="1" type="ORF">GCM10007363_26260</name>
</gene>
<reference evidence="2" key="1">
    <citation type="journal article" date="2019" name="Int. J. Syst. Evol. Microbiol.">
        <title>The Global Catalogue of Microorganisms (GCM) 10K type strain sequencing project: providing services to taxonomists for standard genome sequencing and annotation.</title>
        <authorList>
            <consortium name="The Broad Institute Genomics Platform"/>
            <consortium name="The Broad Institute Genome Sequencing Center for Infectious Disease"/>
            <person name="Wu L."/>
            <person name="Ma J."/>
        </authorList>
    </citation>
    <scope>NUCLEOTIDE SEQUENCE [LARGE SCALE GENOMIC DNA]</scope>
    <source>
        <strain evidence="2">CCM 8778</strain>
    </source>
</reference>
<keyword evidence="2" id="KW-1185">Reference proteome</keyword>
<comment type="caution">
    <text evidence="1">The sequence shown here is derived from an EMBL/GenBank/DDBJ whole genome shotgun (WGS) entry which is preliminary data.</text>
</comment>